<keyword evidence="3" id="KW-0812">Transmembrane</keyword>
<accession>A0A7R8HAB9</accession>
<dbReference type="AlphaFoldDB" id="A0A7R8HAB9"/>
<dbReference type="GO" id="GO:0016887">
    <property type="term" value="F:ATP hydrolysis activity"/>
    <property type="evidence" value="ECO:0007669"/>
    <property type="project" value="InterPro"/>
</dbReference>
<dbReference type="GO" id="GO:0005774">
    <property type="term" value="C:vacuolar membrane"/>
    <property type="evidence" value="ECO:0007669"/>
    <property type="project" value="UniProtKB-SubCell"/>
</dbReference>
<keyword evidence="5" id="KW-0067">ATP-binding</keyword>
<dbReference type="Gene3D" id="3.20.20.140">
    <property type="entry name" value="Metal-dependent hydrolases"/>
    <property type="match status" value="1"/>
</dbReference>
<evidence type="ECO:0000313" key="8">
    <source>
        <dbReference type="EMBL" id="CAF2969565.1"/>
    </source>
</evidence>
<dbReference type="FunFam" id="3.40.50.300:FF:003492">
    <property type="entry name" value="AGAP012735-PA"/>
    <property type="match status" value="1"/>
</dbReference>
<dbReference type="GO" id="GO:0140359">
    <property type="term" value="F:ABC-type transporter activity"/>
    <property type="evidence" value="ECO:0007669"/>
    <property type="project" value="InterPro"/>
</dbReference>
<dbReference type="SUPFAM" id="SSF52540">
    <property type="entry name" value="P-loop containing nucleoside triphosphate hydrolases"/>
    <property type="match status" value="2"/>
</dbReference>
<protein>
    <submittedName>
        <fullName evidence="8">ABCC1</fullName>
    </submittedName>
</protein>
<keyword evidence="7" id="KW-0472">Membrane</keyword>
<dbReference type="GO" id="GO:0005524">
    <property type="term" value="F:ATP binding"/>
    <property type="evidence" value="ECO:0007669"/>
    <property type="project" value="UniProtKB-KW"/>
</dbReference>
<dbReference type="CDD" id="cd03244">
    <property type="entry name" value="ABCC_MRP_domain2"/>
    <property type="match status" value="1"/>
</dbReference>
<dbReference type="EMBL" id="HG994585">
    <property type="protein sequence ID" value="CAF2969565.1"/>
    <property type="molecule type" value="Genomic_DNA"/>
</dbReference>
<dbReference type="InterPro" id="IPR003593">
    <property type="entry name" value="AAA+_ATPase"/>
</dbReference>
<dbReference type="Gene3D" id="3.40.50.300">
    <property type="entry name" value="P-loop containing nucleotide triphosphate hydrolases"/>
    <property type="match status" value="3"/>
</dbReference>
<dbReference type="InterPro" id="IPR011527">
    <property type="entry name" value="ABC1_TM_dom"/>
</dbReference>
<dbReference type="InterPro" id="IPR003439">
    <property type="entry name" value="ABC_transporter-like_ATP-bd"/>
</dbReference>
<dbReference type="CDD" id="cd03250">
    <property type="entry name" value="ABCC_MRP_domain1"/>
    <property type="match status" value="1"/>
</dbReference>
<dbReference type="SUPFAM" id="SSF51556">
    <property type="entry name" value="Metallo-dependent hydrolases"/>
    <property type="match status" value="1"/>
</dbReference>
<proteinExistence type="predicted"/>
<evidence type="ECO:0000256" key="5">
    <source>
        <dbReference type="ARBA" id="ARBA00022840"/>
    </source>
</evidence>
<dbReference type="InterPro" id="IPR006680">
    <property type="entry name" value="Amidohydro-rel"/>
</dbReference>
<evidence type="ECO:0000256" key="7">
    <source>
        <dbReference type="ARBA" id="ARBA00023136"/>
    </source>
</evidence>
<dbReference type="Pfam" id="PF00005">
    <property type="entry name" value="ABC_tran"/>
    <property type="match status" value="2"/>
</dbReference>
<dbReference type="InterPro" id="IPR050173">
    <property type="entry name" value="ABC_transporter_C-like"/>
</dbReference>
<evidence type="ECO:0000256" key="4">
    <source>
        <dbReference type="ARBA" id="ARBA00022741"/>
    </source>
</evidence>
<evidence type="ECO:0000256" key="6">
    <source>
        <dbReference type="ARBA" id="ARBA00022989"/>
    </source>
</evidence>
<dbReference type="Gene3D" id="1.20.1560.10">
    <property type="entry name" value="ABC transporter type 1, transmembrane domain"/>
    <property type="match status" value="2"/>
</dbReference>
<gene>
    <name evidence="8" type="ORF">LSAA_11525</name>
</gene>
<dbReference type="InterPro" id="IPR032466">
    <property type="entry name" value="Metal_Hydrolase"/>
</dbReference>
<dbReference type="InterPro" id="IPR036640">
    <property type="entry name" value="ABC1_TM_sf"/>
</dbReference>
<dbReference type="OrthoDB" id="191270at2759"/>
<dbReference type="SUPFAM" id="SSF90123">
    <property type="entry name" value="ABC transporter transmembrane region"/>
    <property type="match status" value="2"/>
</dbReference>
<organism evidence="8 9">
    <name type="scientific">Lepeophtheirus salmonis</name>
    <name type="common">Salmon louse</name>
    <name type="synonym">Caligus salmonis</name>
    <dbReference type="NCBI Taxonomy" id="72036"/>
    <lineage>
        <taxon>Eukaryota</taxon>
        <taxon>Metazoa</taxon>
        <taxon>Ecdysozoa</taxon>
        <taxon>Arthropoda</taxon>
        <taxon>Crustacea</taxon>
        <taxon>Multicrustacea</taxon>
        <taxon>Hexanauplia</taxon>
        <taxon>Copepoda</taxon>
        <taxon>Siphonostomatoida</taxon>
        <taxon>Caligidae</taxon>
        <taxon>Lepeophtheirus</taxon>
    </lineage>
</organism>
<name>A0A7R8HAB9_LEPSM</name>
<dbReference type="PROSITE" id="PS00211">
    <property type="entry name" value="ABC_TRANSPORTER_1"/>
    <property type="match status" value="2"/>
</dbReference>
<dbReference type="Pfam" id="PF04909">
    <property type="entry name" value="Amidohydro_2"/>
    <property type="match status" value="1"/>
</dbReference>
<dbReference type="Proteomes" id="UP000675881">
    <property type="component" value="Chromosome 6"/>
</dbReference>
<keyword evidence="9" id="KW-1185">Reference proteome</keyword>
<reference evidence="8" key="1">
    <citation type="submission" date="2021-02" db="EMBL/GenBank/DDBJ databases">
        <authorList>
            <person name="Bekaert M."/>
        </authorList>
    </citation>
    <scope>NUCLEOTIDE SEQUENCE</scope>
    <source>
        <strain evidence="8">IoA-00</strain>
    </source>
</reference>
<evidence type="ECO:0000256" key="2">
    <source>
        <dbReference type="ARBA" id="ARBA00022448"/>
    </source>
</evidence>
<dbReference type="InterPro" id="IPR017871">
    <property type="entry name" value="ABC_transporter-like_CS"/>
</dbReference>
<evidence type="ECO:0000256" key="3">
    <source>
        <dbReference type="ARBA" id="ARBA00022692"/>
    </source>
</evidence>
<dbReference type="PANTHER" id="PTHR24223">
    <property type="entry name" value="ATP-BINDING CASSETTE SUB-FAMILY C"/>
    <property type="match status" value="1"/>
</dbReference>
<dbReference type="SMART" id="SM00382">
    <property type="entry name" value="AAA"/>
    <property type="match status" value="1"/>
</dbReference>
<keyword evidence="4" id="KW-0547">Nucleotide-binding</keyword>
<sequence>MITSFGFSLFLHVDGVIRRCSKTSTLQFFFYFLLLISSCLSIRRIESHPEDLGRDYLWLICLQTGCVLVATVLYSISETVLKQKSKKNKENPKKDASFFSLLFYEWITPLLWKGFKKPITEDDLWNLNKDLTCGETSRRLDQYYFKSGNKKIGIPLMKAFGFEFVIGSTIKFFSDILSMVLPQIMKLMINHADSEFEMKERSWKGYLYPSWAIIGGTGILLITIPVNAILSYFGKKFQMKQMKAKDNRTKILNEVLGGIRILKLYAWEPSYINKIEGIRGVEIGILKKAAWLTSFMGFIWSSTPFIVALASFATFVMVDDRNILTAEKAFVTQSYINKMKMPMAAFPFVIVAAISATVSLKRINQLLTSDELQKDAVERVPMKINQKIDQGDAIVIRDGNFKWSTEDSENTLSNINLRIKHGSLTAIVEMVKKSGKVRIKGQIAYVPQESWMQNTSLKNNILFGKPYDEEWYNQVLEYCCLTYDLSLLPAGDETEIGERGINLSGGQRQRISLARAIYSDADVYIFDNPLSALDSQVGKSVFNNVLNNNTGIIKDKTRLLVTHGISYLPHVHHIAVMLKGEIIHEGTYQELSGLLMLNQLFGFGSSIWLEAWTQEDYGNATIPKYRDLYLGVYGALGIGQAVTIFLLSLSVAMFTLKASKVIHNQTQLKRLQSVTRSPIYSHFSESLNGLSSIRAYGAQSKFILESINKIDTNQRCNYPSIIANRWLAMRLETIGNLCIFGAAILTMTNPELVGPGKIETNIVAVERLKEYAGLDIEKEWRLHKDTSYNWPSQGKVEFKNYSLRYKANSDLVLKKINFTIFGGERVGIVGRTGAGKSSLSVALFRIVEAANVEHLEAIWIPKMRFSDHDIWNTLGSVHLKEYIRDLKDGLNHSISEGGLNLSSGQRQLMCLARALLRSCKILILDEATAAVDWETDEKIQETIRCYFPSCTILTIAHRLKTIIDYDKILVLDKGTVIEFGSPNEFNASSNSILTDKNYILCLCLKDRNYIKFSFTDWTEKKEGMKIDIHNHILPETWPNLKEKYGYDGWVQMDHKKCQEKGKADMMRNGKFFRRVDSNCWDPEIRIKDMNRDGISIQALSTVPIMFNYWAKPEDTLDFSRFLNDNLASTVQKYPTRFVALGTIPAQAPKLAIEEMKKEDPELFPIYKTAEDLNACLFIHPWDMQMGGRNSKYWLPWLNAYRFPRLKICFAHGGGSFPYTLGRIDHGFAVRPDLCATDTNIAPRKFIGKFYTDSLVHDTTALDFWSKLLEKIALF</sequence>
<dbReference type="Pfam" id="PF00664">
    <property type="entry name" value="ABC_membrane"/>
    <property type="match status" value="2"/>
</dbReference>
<comment type="subcellular location">
    <subcellularLocation>
        <location evidence="1">Membrane</location>
        <topology evidence="1">Multi-pass membrane protein</topology>
    </subcellularLocation>
</comment>
<dbReference type="InterPro" id="IPR027417">
    <property type="entry name" value="P-loop_NTPase"/>
</dbReference>
<dbReference type="PROSITE" id="PS50929">
    <property type="entry name" value="ABC_TM1F"/>
    <property type="match status" value="2"/>
</dbReference>
<dbReference type="PROSITE" id="PS50893">
    <property type="entry name" value="ABC_TRANSPORTER_2"/>
    <property type="match status" value="2"/>
</dbReference>
<keyword evidence="2" id="KW-0813">Transport</keyword>
<dbReference type="FunFam" id="3.40.50.300:FF:000997">
    <property type="entry name" value="Multidrug resistance-associated protein 1"/>
    <property type="match status" value="1"/>
</dbReference>
<evidence type="ECO:0000313" key="9">
    <source>
        <dbReference type="Proteomes" id="UP000675881"/>
    </source>
</evidence>
<keyword evidence="6" id="KW-1133">Transmembrane helix</keyword>
<evidence type="ECO:0000256" key="1">
    <source>
        <dbReference type="ARBA" id="ARBA00004141"/>
    </source>
</evidence>